<reference evidence="3" key="1">
    <citation type="journal article" date="2019" name="Int. J. Syst. Evol. Microbiol.">
        <title>The Global Catalogue of Microorganisms (GCM) 10K type strain sequencing project: providing services to taxonomists for standard genome sequencing and annotation.</title>
        <authorList>
            <consortium name="The Broad Institute Genomics Platform"/>
            <consortium name="The Broad Institute Genome Sequencing Center for Infectious Disease"/>
            <person name="Wu L."/>
            <person name="Ma J."/>
        </authorList>
    </citation>
    <scope>NUCLEOTIDE SEQUENCE [LARGE SCALE GENOMIC DNA]</scope>
    <source>
        <strain evidence="3">CCUG 62215</strain>
    </source>
</reference>
<dbReference type="Gene3D" id="3.90.550.10">
    <property type="entry name" value="Spore Coat Polysaccharide Biosynthesis Protein SpsA, Chain A"/>
    <property type="match status" value="1"/>
</dbReference>
<dbReference type="CDD" id="cd00761">
    <property type="entry name" value="Glyco_tranf_GTA_type"/>
    <property type="match status" value="1"/>
</dbReference>
<feature type="domain" description="Glycosyltransferase 2-like" evidence="1">
    <location>
        <begin position="6"/>
        <end position="131"/>
    </location>
</feature>
<dbReference type="InterPro" id="IPR029044">
    <property type="entry name" value="Nucleotide-diphossugar_trans"/>
</dbReference>
<dbReference type="SUPFAM" id="SSF53448">
    <property type="entry name" value="Nucleotide-diphospho-sugar transferases"/>
    <property type="match status" value="1"/>
</dbReference>
<gene>
    <name evidence="2" type="ORF">ACFQ1Q_08795</name>
</gene>
<evidence type="ECO:0000313" key="2">
    <source>
        <dbReference type="EMBL" id="MFD1063344.1"/>
    </source>
</evidence>
<dbReference type="EMBL" id="JBHTJL010000009">
    <property type="protein sequence ID" value="MFD1063344.1"/>
    <property type="molecule type" value="Genomic_DNA"/>
</dbReference>
<dbReference type="RefSeq" id="WP_386130028.1">
    <property type="nucleotide sequence ID" value="NZ_JBHTJL010000009.1"/>
</dbReference>
<evidence type="ECO:0000313" key="3">
    <source>
        <dbReference type="Proteomes" id="UP001597013"/>
    </source>
</evidence>
<dbReference type="Proteomes" id="UP001597013">
    <property type="component" value="Unassembled WGS sequence"/>
</dbReference>
<dbReference type="PANTHER" id="PTHR22916:SF3">
    <property type="entry name" value="UDP-GLCNAC:BETAGAL BETA-1,3-N-ACETYLGLUCOSAMINYLTRANSFERASE-LIKE PROTEIN 1"/>
    <property type="match status" value="1"/>
</dbReference>
<comment type="caution">
    <text evidence="2">The sequence shown here is derived from an EMBL/GenBank/DDBJ whole genome shotgun (WGS) entry which is preliminary data.</text>
</comment>
<name>A0ABW3N8Q0_9FLAO</name>
<sequence length="313" mass="36840">MPPFFSVIIPLYNKEKYISETLESVLNQSFEDFEIIVVNDGSTDNSEAEVLKFKDKRIKLIKQKNQGLSHTRNNAIKFSEGKYMAFIDADDTWKPNHLKQLNQLITDFPDNGLYTTRYTLKKTESIYHKAVYNGLPENFRGVVPDFFKHSLQHCVAWVGAMCIPKYVFDNVGYFDPEIYSEQDIDLYIRINLKYKTVLDTTKITSIYNRTMDDNMSQFSTKTAIPKFLNSYKSEEKDNKYLNRYMDSNRFSTVVFFKLSGNKDLERELKKDIDYTNLNWIQTLILKLPNPLVKLLFTIKDELKLNPFFVFKTR</sequence>
<dbReference type="PANTHER" id="PTHR22916">
    <property type="entry name" value="GLYCOSYLTRANSFERASE"/>
    <property type="match status" value="1"/>
</dbReference>
<accession>A0ABW3N8Q0</accession>
<dbReference type="InterPro" id="IPR001173">
    <property type="entry name" value="Glyco_trans_2-like"/>
</dbReference>
<keyword evidence="3" id="KW-1185">Reference proteome</keyword>
<proteinExistence type="predicted"/>
<evidence type="ECO:0000259" key="1">
    <source>
        <dbReference type="Pfam" id="PF00535"/>
    </source>
</evidence>
<protein>
    <submittedName>
        <fullName evidence="2">Glycosyltransferase family 2 protein</fullName>
    </submittedName>
</protein>
<organism evidence="2 3">
    <name type="scientific">Winogradskyella litorisediminis</name>
    <dbReference type="NCBI Taxonomy" id="1156618"/>
    <lineage>
        <taxon>Bacteria</taxon>
        <taxon>Pseudomonadati</taxon>
        <taxon>Bacteroidota</taxon>
        <taxon>Flavobacteriia</taxon>
        <taxon>Flavobacteriales</taxon>
        <taxon>Flavobacteriaceae</taxon>
        <taxon>Winogradskyella</taxon>
    </lineage>
</organism>
<dbReference type="Pfam" id="PF00535">
    <property type="entry name" value="Glycos_transf_2"/>
    <property type="match status" value="1"/>
</dbReference>